<sequence length="141" mass="16046">MKDIYWFWAICSRDEDGISVRFPELPGCYTGGSDPETANQNAKEALGLHIYGMEQDGEQIPEPFGLESLLKTLSENEYVSYVEVRMIPFRSMMRNKAVKKTLTIPQWLNDMAEEHNVNFSQVLQDALKQTLGVVDPSKAKE</sequence>
<dbReference type="Proteomes" id="UP001208017">
    <property type="component" value="Unassembled WGS sequence"/>
</dbReference>
<evidence type="ECO:0000259" key="1">
    <source>
        <dbReference type="Pfam" id="PF15919"/>
    </source>
</evidence>
<dbReference type="SUPFAM" id="SSF143100">
    <property type="entry name" value="TTHA1013/TTHA0281-like"/>
    <property type="match status" value="1"/>
</dbReference>
<dbReference type="EMBL" id="JAPMLT010000001">
    <property type="protein sequence ID" value="MCX7568721.1"/>
    <property type="molecule type" value="Genomic_DNA"/>
</dbReference>
<dbReference type="PANTHER" id="PTHR34504">
    <property type="entry name" value="ANTITOXIN HICB"/>
    <property type="match status" value="1"/>
</dbReference>
<dbReference type="InterPro" id="IPR031807">
    <property type="entry name" value="HicB-like"/>
</dbReference>
<feature type="domain" description="HicB-like antitoxin of toxin-antitoxin system" evidence="1">
    <location>
        <begin position="11"/>
        <end position="109"/>
    </location>
</feature>
<dbReference type="InterPro" id="IPR035069">
    <property type="entry name" value="TTHA1013/TTHA0281-like"/>
</dbReference>
<protein>
    <submittedName>
        <fullName evidence="2">Type II toxin-antitoxin system HicB family antitoxin</fullName>
    </submittedName>
</protein>
<reference evidence="2 3" key="1">
    <citation type="submission" date="2022-11" db="EMBL/GenBank/DDBJ databases">
        <title>Study of microbial diversity in lake waters.</title>
        <authorList>
            <person name="Zhang J."/>
        </authorList>
    </citation>
    <scope>NUCLEOTIDE SEQUENCE [LARGE SCALE GENOMIC DNA]</scope>
    <source>
        <strain evidence="2 3">DT12</strain>
    </source>
</reference>
<accession>A0ABT3WWX8</accession>
<evidence type="ECO:0000313" key="3">
    <source>
        <dbReference type="Proteomes" id="UP001208017"/>
    </source>
</evidence>
<evidence type="ECO:0000313" key="2">
    <source>
        <dbReference type="EMBL" id="MCX7568721.1"/>
    </source>
</evidence>
<organism evidence="2 3">
    <name type="scientific">Tumebacillus lacus</name>
    <dbReference type="NCBI Taxonomy" id="2995335"/>
    <lineage>
        <taxon>Bacteria</taxon>
        <taxon>Bacillati</taxon>
        <taxon>Bacillota</taxon>
        <taxon>Bacilli</taxon>
        <taxon>Bacillales</taxon>
        <taxon>Alicyclobacillaceae</taxon>
        <taxon>Tumebacillus</taxon>
    </lineage>
</organism>
<keyword evidence="3" id="KW-1185">Reference proteome</keyword>
<proteinExistence type="predicted"/>
<dbReference type="PANTHER" id="PTHR34504:SF2">
    <property type="entry name" value="UPF0150 PROTEIN SSL0259"/>
    <property type="match status" value="1"/>
</dbReference>
<dbReference type="Pfam" id="PF15919">
    <property type="entry name" value="HicB_lk_antitox"/>
    <property type="match status" value="1"/>
</dbReference>
<name>A0ABT3WWX8_9BACL</name>
<comment type="caution">
    <text evidence="2">The sequence shown here is derived from an EMBL/GenBank/DDBJ whole genome shotgun (WGS) entry which is preliminary data.</text>
</comment>
<dbReference type="InterPro" id="IPR051404">
    <property type="entry name" value="TA_system_antitoxin"/>
</dbReference>
<gene>
    <name evidence="2" type="ORF">OS242_01890</name>
</gene>
<dbReference type="Gene3D" id="3.30.160.250">
    <property type="match status" value="1"/>
</dbReference>
<dbReference type="RefSeq" id="WP_267149961.1">
    <property type="nucleotide sequence ID" value="NZ_JAPMLT010000001.1"/>
</dbReference>